<evidence type="ECO:0000313" key="1">
    <source>
        <dbReference type="EMBL" id="PHO08901.1"/>
    </source>
</evidence>
<comment type="caution">
    <text evidence="1">The sequence shown here is derived from an EMBL/GenBank/DDBJ whole genome shotgun (WGS) entry which is preliminary data.</text>
</comment>
<accession>A0ABX4LRW7</accession>
<evidence type="ECO:0000313" key="2">
    <source>
        <dbReference type="Proteomes" id="UP000221384"/>
    </source>
</evidence>
<name>A0ABX4LRW7_9BACT</name>
<dbReference type="Pfam" id="PF14903">
    <property type="entry name" value="WG_beta_rep"/>
    <property type="match status" value="3"/>
</dbReference>
<protein>
    <recommendedName>
        <fullName evidence="3">WG repeat-containing protein</fullName>
    </recommendedName>
</protein>
<dbReference type="InterPro" id="IPR032774">
    <property type="entry name" value="WG_beta_rep"/>
</dbReference>
<dbReference type="Proteomes" id="UP000221384">
    <property type="component" value="Unassembled WGS sequence"/>
</dbReference>
<reference evidence="1 2" key="1">
    <citation type="submission" date="2017-09" db="EMBL/GenBank/DDBJ databases">
        <authorList>
            <person name="Perez-Cataluna A."/>
            <person name="Figueras M.J."/>
            <person name="Salas-Masso N."/>
        </authorList>
    </citation>
    <scope>NUCLEOTIDE SEQUENCE [LARGE SCALE GENOMIC DNA]</scope>
    <source>
        <strain evidence="1 2">F138-33</strain>
    </source>
</reference>
<dbReference type="PANTHER" id="PTHR37841:SF1">
    <property type="entry name" value="DUF3298 DOMAIN-CONTAINING PROTEIN"/>
    <property type="match status" value="1"/>
</dbReference>
<organism evidence="1 2">
    <name type="scientific">Malaciobacter canalis</name>
    <dbReference type="NCBI Taxonomy" id="1912871"/>
    <lineage>
        <taxon>Bacteria</taxon>
        <taxon>Pseudomonadati</taxon>
        <taxon>Campylobacterota</taxon>
        <taxon>Epsilonproteobacteria</taxon>
        <taxon>Campylobacterales</taxon>
        <taxon>Arcobacteraceae</taxon>
        <taxon>Malaciobacter</taxon>
    </lineage>
</organism>
<sequence>MKTSLIISIFISIFFLACSSNDNLIITSKNEKYGVFSSKENKFIIKPIFNQLSFIDGINANNTNEYLLYEYNNYFGIISLDKVIFKPVFKKVSKFYNKLAVVQENDKFGYIDENLNLVQKPIFKDARDFLFDVSFVQSFSNNKYACIDKNMNLITDFSYDEIYSFSNGFVRFKKDNKWGFLNRKCEEVVLAKYDFVYDFIDGVAKVIDGEKIYFLKQDNLK</sequence>
<proteinExistence type="predicted"/>
<evidence type="ECO:0008006" key="3">
    <source>
        <dbReference type="Google" id="ProtNLM"/>
    </source>
</evidence>
<dbReference type="RefSeq" id="WP_099335208.1">
    <property type="nucleotide sequence ID" value="NZ_CP042812.1"/>
</dbReference>
<dbReference type="PANTHER" id="PTHR37841">
    <property type="entry name" value="GLR2918 PROTEIN"/>
    <property type="match status" value="1"/>
</dbReference>
<gene>
    <name evidence="1" type="ORF">CPG37_12265</name>
</gene>
<dbReference type="PROSITE" id="PS51257">
    <property type="entry name" value="PROKAR_LIPOPROTEIN"/>
    <property type="match status" value="1"/>
</dbReference>
<keyword evidence="2" id="KW-1185">Reference proteome</keyword>
<dbReference type="EMBL" id="NWVW01000018">
    <property type="protein sequence ID" value="PHO08901.1"/>
    <property type="molecule type" value="Genomic_DNA"/>
</dbReference>